<name>A0A1Y1WR23_9FUNG</name>
<keyword evidence="3" id="KW-1185">Reference proteome</keyword>
<dbReference type="InParanoid" id="A0A1Y1WR23"/>
<comment type="caution">
    <text evidence="1">The sequence shown here is derived from an EMBL/GenBank/DDBJ whole genome shotgun (WGS) entry which is preliminary data.</text>
</comment>
<dbReference type="Proteomes" id="UP000193498">
    <property type="component" value="Unassembled WGS sequence"/>
</dbReference>
<accession>A0A1Y1WR23</accession>
<organism evidence="1 3">
    <name type="scientific">Basidiobolus meristosporus CBS 931.73</name>
    <dbReference type="NCBI Taxonomy" id="1314790"/>
    <lineage>
        <taxon>Eukaryota</taxon>
        <taxon>Fungi</taxon>
        <taxon>Fungi incertae sedis</taxon>
        <taxon>Zoopagomycota</taxon>
        <taxon>Entomophthoromycotina</taxon>
        <taxon>Basidiobolomycetes</taxon>
        <taxon>Basidiobolales</taxon>
        <taxon>Basidiobolaceae</taxon>
        <taxon>Basidiobolus</taxon>
    </lineage>
</organism>
<evidence type="ECO:0000313" key="3">
    <source>
        <dbReference type="Proteomes" id="UP000193498"/>
    </source>
</evidence>
<proteinExistence type="predicted"/>
<reference evidence="1 3" key="1">
    <citation type="submission" date="2016-07" db="EMBL/GenBank/DDBJ databases">
        <title>Pervasive Adenine N6-methylation of Active Genes in Fungi.</title>
        <authorList>
            <consortium name="DOE Joint Genome Institute"/>
            <person name="Mondo S.J."/>
            <person name="Dannebaum R.O."/>
            <person name="Kuo R.C."/>
            <person name="Labutti K."/>
            <person name="Haridas S."/>
            <person name="Kuo A."/>
            <person name="Salamov A."/>
            <person name="Ahrendt S.R."/>
            <person name="Lipzen A."/>
            <person name="Sullivan W."/>
            <person name="Andreopoulos W.B."/>
            <person name="Clum A."/>
            <person name="Lindquist E."/>
            <person name="Daum C."/>
            <person name="Ramamoorthy G.K."/>
            <person name="Gryganskyi A."/>
            <person name="Culley D."/>
            <person name="Magnuson J.K."/>
            <person name="James T.Y."/>
            <person name="O'Malley M.A."/>
            <person name="Stajich J.E."/>
            <person name="Spatafora J.W."/>
            <person name="Visel A."/>
            <person name="Grigoriev I.V."/>
        </authorList>
    </citation>
    <scope>NUCLEOTIDE SEQUENCE [LARGE SCALE GENOMIC DNA]</scope>
    <source>
        <strain evidence="1 3">CBS 931.73</strain>
    </source>
</reference>
<gene>
    <name evidence="2" type="ORF">K493DRAFT_304792</name>
    <name evidence="1" type="ORF">K493DRAFT_309095</name>
</gene>
<dbReference type="EMBL" id="MCFE01000978">
    <property type="protein sequence ID" value="ORX75932.1"/>
    <property type="molecule type" value="Genomic_DNA"/>
</dbReference>
<dbReference type="AlphaFoldDB" id="A0A1Y1WR23"/>
<dbReference type="EMBL" id="MCFE01000374">
    <property type="protein sequence ID" value="ORX90571.1"/>
    <property type="molecule type" value="Genomic_DNA"/>
</dbReference>
<evidence type="ECO:0000313" key="2">
    <source>
        <dbReference type="EMBL" id="ORX90571.1"/>
    </source>
</evidence>
<evidence type="ECO:0000313" key="1">
    <source>
        <dbReference type="EMBL" id="ORX75932.1"/>
    </source>
</evidence>
<sequence>MAALSPDFLKDAERFYSRLSERRRNDSENVPTYRRRSALPTLEEARRVGVRSRPYKSKNRVDSTEVSKRLKAYLGSKETHPLPTLCAAKPRLLQERDILI</sequence>
<protein>
    <submittedName>
        <fullName evidence="1">Uncharacterized protein</fullName>
    </submittedName>
</protein>